<dbReference type="EMBL" id="AP015014">
    <property type="protein sequence ID" value="BAU71474.1"/>
    <property type="molecule type" value="Genomic_DNA"/>
</dbReference>
<dbReference type="AlphaFoldDB" id="A0A146I7T5"/>
<evidence type="ECO:0000313" key="1">
    <source>
        <dbReference type="EMBL" id="BAU71474.1"/>
    </source>
</evidence>
<dbReference type="GO" id="GO:0005840">
    <property type="term" value="C:ribosome"/>
    <property type="evidence" value="ECO:0007669"/>
    <property type="project" value="UniProtKB-KW"/>
</dbReference>
<dbReference type="GeneID" id="27217954"/>
<reference evidence="1" key="1">
    <citation type="submission" date="2015-10" db="EMBL/GenBank/DDBJ databases">
        <title>The mitochondrial genome of Diphylleia rotans.</title>
        <authorList>
            <person name="Kamikawa R."/>
            <person name="Roger A.J."/>
        </authorList>
    </citation>
    <scope>NUCLEOTIDE SEQUENCE</scope>
    <source>
        <strain evidence="1">NIES-3764</strain>
    </source>
</reference>
<proteinExistence type="predicted"/>
<accession>A0A146I7T5</accession>
<dbReference type="RefSeq" id="YP_009245622.1">
    <property type="nucleotide sequence ID" value="NC_029886.1"/>
</dbReference>
<geneLocation type="mitochondrion" evidence="1"/>
<gene>
    <name evidence="1" type="primary">rpl32</name>
</gene>
<name>A0A146I7T5_9EUKA</name>
<organism evidence="1">
    <name type="scientific">Diphylleia rotans</name>
    <dbReference type="NCBI Taxonomy" id="190327"/>
    <lineage>
        <taxon>Eukaryota</taxon>
        <taxon>CRuMs</taxon>
        <taxon>Collodictyonidae</taxon>
        <taxon>Diphylleia</taxon>
    </lineage>
</organism>
<sequence length="52" mass="6177">MSVPKKKVSFRRRALKRKLRFSQAERILSNYGPCERSVGPKQMIKRRHHLNG</sequence>
<keyword evidence="1" id="KW-0496">Mitochondrion</keyword>
<keyword evidence="1" id="KW-0687">Ribonucleoprotein</keyword>
<protein>
    <submittedName>
        <fullName evidence="1">Ribosomal protein L32</fullName>
    </submittedName>
</protein>
<keyword evidence="1" id="KW-0689">Ribosomal protein</keyword>